<keyword evidence="1" id="KW-0677">Repeat</keyword>
<dbReference type="Proteomes" id="UP000295689">
    <property type="component" value="Unassembled WGS sequence"/>
</dbReference>
<dbReference type="EMBL" id="SLVV01000008">
    <property type="protein sequence ID" value="TCN24095.1"/>
    <property type="molecule type" value="Genomic_DNA"/>
</dbReference>
<dbReference type="InterPro" id="IPR046342">
    <property type="entry name" value="CBS_dom_sf"/>
</dbReference>
<evidence type="ECO:0000259" key="5">
    <source>
        <dbReference type="PROSITE" id="PS51371"/>
    </source>
</evidence>
<dbReference type="Gene3D" id="3.10.580.10">
    <property type="entry name" value="CBS-domain"/>
    <property type="match status" value="1"/>
</dbReference>
<evidence type="ECO:0000256" key="1">
    <source>
        <dbReference type="ARBA" id="ARBA00022737"/>
    </source>
</evidence>
<feature type="domain" description="CBS" evidence="5">
    <location>
        <begin position="236"/>
        <end position="292"/>
    </location>
</feature>
<sequence>MQPNQFNKIMEAVQFHPLFQGLEQGTALSLVRECEVKAYQKHEVMLKGDTEREGLLLLLEGIAEVRVGEEVLEVIQKGEMAGFSSLADFLGIPSPEDHLLTVELRAVEQVKVLFIPFAVLARRWEDSNVHDYILSQVAIRLRDVYGSLAEQVSLARQLGEKEPFISRVQDIMSEEIVSIPPRATVQEAARAMSDKRVSSVLVTEEGKLEGIITERDIVQRVVAGGKSFQSSASQIMTPDPIVIPRLAYVYEAISEMVLKGIKHLPVIEGEKTVGIVTLSDLGRRKNASVLKTIRQIEEADETGLREVKEAVSVITDHLLREQVPVFTLLETVTSLYDRGVSRAVDLAAARLGRPPAPFAFYQMGSSGRGEQFMLTDQDHFLVYEDGGDHAYFKKLGSEIVSILEQAGYASCQGLMMASEEQWRGTVSQWQDRVRQWMVQSTNTNLLLAQNFFSYRLVAGSEEVGRGLESGLRELLARSKIFLYRLAQAEREQRPIPDLDQPIRSLFKMERKSLDLKKEVLFPYHHSLQILALKAGILGGTTLEKINALEQKGVFTADFAQDVRAAASQVLSLYIRLRWNEDSGDGSSVLTFSGLSTREKDELMLSLRTLKKLQGSVFAQFPL</sequence>
<dbReference type="Pfam" id="PF00571">
    <property type="entry name" value="CBS"/>
    <property type="match status" value="2"/>
</dbReference>
<dbReference type="InterPro" id="IPR018821">
    <property type="entry name" value="DUF294_put_nucleoTrafse_sb-bd"/>
</dbReference>
<dbReference type="Gene3D" id="2.60.120.10">
    <property type="entry name" value="Jelly Rolls"/>
    <property type="match status" value="1"/>
</dbReference>
<dbReference type="InterPro" id="IPR000595">
    <property type="entry name" value="cNMP-bd_dom"/>
</dbReference>
<comment type="caution">
    <text evidence="6">The sequence shown here is derived from an EMBL/GenBank/DDBJ whole genome shotgun (WGS) entry which is preliminary data.</text>
</comment>
<dbReference type="PANTHER" id="PTHR48108">
    <property type="entry name" value="CBS DOMAIN-CONTAINING PROTEIN CBSX2, CHLOROPLASTIC"/>
    <property type="match status" value="1"/>
</dbReference>
<dbReference type="AlphaFoldDB" id="A0A4R2BCE3"/>
<dbReference type="RefSeq" id="WP_132008145.1">
    <property type="nucleotide sequence ID" value="NZ_JABUHM010000007.1"/>
</dbReference>
<dbReference type="CDD" id="cd04587">
    <property type="entry name" value="CBS_pair_CAP-ED_NT_Pol-beta-like_DUF294_assoc"/>
    <property type="match status" value="1"/>
</dbReference>
<dbReference type="Pfam" id="PF03445">
    <property type="entry name" value="DUF294"/>
    <property type="match status" value="1"/>
</dbReference>
<evidence type="ECO:0000256" key="3">
    <source>
        <dbReference type="PROSITE-ProRule" id="PRU00703"/>
    </source>
</evidence>
<dbReference type="SUPFAM" id="SSF51206">
    <property type="entry name" value="cAMP-binding domain-like"/>
    <property type="match status" value="1"/>
</dbReference>
<dbReference type="Pfam" id="PF10335">
    <property type="entry name" value="DUF294_C"/>
    <property type="match status" value="1"/>
</dbReference>
<dbReference type="CDD" id="cd05401">
    <property type="entry name" value="NT_GlnE_GlnD_like"/>
    <property type="match status" value="1"/>
</dbReference>
<evidence type="ECO:0000259" key="4">
    <source>
        <dbReference type="PROSITE" id="PS50042"/>
    </source>
</evidence>
<proteinExistence type="predicted"/>
<dbReference type="InterPro" id="IPR051462">
    <property type="entry name" value="CBS_domain-containing"/>
</dbReference>
<keyword evidence="3" id="KW-0129">CBS domain</keyword>
<gene>
    <name evidence="6" type="ORF">EV146_108205</name>
</gene>
<dbReference type="SUPFAM" id="SSF81301">
    <property type="entry name" value="Nucleotidyltransferase"/>
    <property type="match status" value="1"/>
</dbReference>
<feature type="domain" description="CBS" evidence="5">
    <location>
        <begin position="172"/>
        <end position="227"/>
    </location>
</feature>
<evidence type="ECO:0000313" key="6">
    <source>
        <dbReference type="EMBL" id="TCN24095.1"/>
    </source>
</evidence>
<dbReference type="PROSITE" id="PS50042">
    <property type="entry name" value="CNMP_BINDING_3"/>
    <property type="match status" value="1"/>
</dbReference>
<organism evidence="6 7">
    <name type="scientific">Mesobacillus foraminis</name>
    <dbReference type="NCBI Taxonomy" id="279826"/>
    <lineage>
        <taxon>Bacteria</taxon>
        <taxon>Bacillati</taxon>
        <taxon>Bacillota</taxon>
        <taxon>Bacilli</taxon>
        <taxon>Bacillales</taxon>
        <taxon>Bacillaceae</taxon>
        <taxon>Mesobacillus</taxon>
    </lineage>
</organism>
<dbReference type="SUPFAM" id="SSF54631">
    <property type="entry name" value="CBS-domain pair"/>
    <property type="match status" value="1"/>
</dbReference>
<reference evidence="6 7" key="1">
    <citation type="journal article" date="2015" name="Stand. Genomic Sci.">
        <title>Genomic Encyclopedia of Bacterial and Archaeal Type Strains, Phase III: the genomes of soil and plant-associated and newly described type strains.</title>
        <authorList>
            <person name="Whitman W.B."/>
            <person name="Woyke T."/>
            <person name="Klenk H.P."/>
            <person name="Zhou Y."/>
            <person name="Lilburn T.G."/>
            <person name="Beck B.J."/>
            <person name="De Vos P."/>
            <person name="Vandamme P."/>
            <person name="Eisen J.A."/>
            <person name="Garrity G."/>
            <person name="Hugenholtz P."/>
            <person name="Kyrpides N.C."/>
        </authorList>
    </citation>
    <scope>NUCLEOTIDE SEQUENCE [LARGE SCALE GENOMIC DNA]</scope>
    <source>
        <strain evidence="6 7">CV53</strain>
    </source>
</reference>
<feature type="domain" description="Cyclic nucleotide-binding" evidence="4">
    <location>
        <begin position="18"/>
        <end position="82"/>
    </location>
</feature>
<dbReference type="SMART" id="SM00116">
    <property type="entry name" value="CBS"/>
    <property type="match status" value="2"/>
</dbReference>
<protein>
    <submittedName>
        <fullName evidence="6">CBS domain-containing protein</fullName>
    </submittedName>
</protein>
<evidence type="ECO:0000313" key="7">
    <source>
        <dbReference type="Proteomes" id="UP000295689"/>
    </source>
</evidence>
<name>A0A4R2BCE3_9BACI</name>
<dbReference type="InterPro" id="IPR043519">
    <property type="entry name" value="NT_sf"/>
</dbReference>
<keyword evidence="2" id="KW-0010">Activator</keyword>
<accession>A0A4R2BCE3</accession>
<dbReference type="GO" id="GO:0008773">
    <property type="term" value="F:[protein-PII] uridylyltransferase activity"/>
    <property type="evidence" value="ECO:0007669"/>
    <property type="project" value="InterPro"/>
</dbReference>
<dbReference type="InterPro" id="IPR018490">
    <property type="entry name" value="cNMP-bd_dom_sf"/>
</dbReference>
<evidence type="ECO:0000256" key="2">
    <source>
        <dbReference type="ARBA" id="ARBA00023159"/>
    </source>
</evidence>
<dbReference type="InterPro" id="IPR014710">
    <property type="entry name" value="RmlC-like_jellyroll"/>
</dbReference>
<keyword evidence="7" id="KW-1185">Reference proteome</keyword>
<dbReference type="InterPro" id="IPR005105">
    <property type="entry name" value="GlnD_Uridyltrans_N"/>
</dbReference>
<dbReference type="InterPro" id="IPR000644">
    <property type="entry name" value="CBS_dom"/>
</dbReference>
<dbReference type="PANTHER" id="PTHR48108:SF31">
    <property type="entry name" value="CBS DOMAIN AND CYCLIC NUCLEOTIDE-REGULATED NUCLEOTIDYLTRANSFERASE"/>
    <property type="match status" value="1"/>
</dbReference>
<dbReference type="PROSITE" id="PS51371">
    <property type="entry name" value="CBS"/>
    <property type="match status" value="2"/>
</dbReference>